<dbReference type="Proteomes" id="UP001218188">
    <property type="component" value="Unassembled WGS sequence"/>
</dbReference>
<evidence type="ECO:0000313" key="2">
    <source>
        <dbReference type="Proteomes" id="UP001218188"/>
    </source>
</evidence>
<gene>
    <name evidence="1" type="ORF">C8F04DRAFT_1111186</name>
</gene>
<dbReference type="EMBL" id="JARJCM010000082">
    <property type="protein sequence ID" value="KAJ7031428.1"/>
    <property type="molecule type" value="Genomic_DNA"/>
</dbReference>
<reference evidence="1" key="1">
    <citation type="submission" date="2023-03" db="EMBL/GenBank/DDBJ databases">
        <title>Massive genome expansion in bonnet fungi (Mycena s.s.) driven by repeated elements and novel gene families across ecological guilds.</title>
        <authorList>
            <consortium name="Lawrence Berkeley National Laboratory"/>
            <person name="Harder C.B."/>
            <person name="Miyauchi S."/>
            <person name="Viragh M."/>
            <person name="Kuo A."/>
            <person name="Thoen E."/>
            <person name="Andreopoulos B."/>
            <person name="Lu D."/>
            <person name="Skrede I."/>
            <person name="Drula E."/>
            <person name="Henrissat B."/>
            <person name="Morin E."/>
            <person name="Kohler A."/>
            <person name="Barry K."/>
            <person name="LaButti K."/>
            <person name="Morin E."/>
            <person name="Salamov A."/>
            <person name="Lipzen A."/>
            <person name="Mereny Z."/>
            <person name="Hegedus B."/>
            <person name="Baldrian P."/>
            <person name="Stursova M."/>
            <person name="Weitz H."/>
            <person name="Taylor A."/>
            <person name="Grigoriev I.V."/>
            <person name="Nagy L.G."/>
            <person name="Martin F."/>
            <person name="Kauserud H."/>
        </authorList>
    </citation>
    <scope>NUCLEOTIDE SEQUENCE</scope>
    <source>
        <strain evidence="1">CBHHK200</strain>
    </source>
</reference>
<evidence type="ECO:0000313" key="1">
    <source>
        <dbReference type="EMBL" id="KAJ7031428.1"/>
    </source>
</evidence>
<keyword evidence="2" id="KW-1185">Reference proteome</keyword>
<proteinExistence type="predicted"/>
<sequence length="159" mass="17656">MAFLGNNSERWQQQTYPIIFRIRDDVGGVERGGLGNETLLVTNLAGKHGMFIRTTRTPLLGFDGTVCQGPIGWDRIGHGPFSKFRENGICAWIAAGGDVNEIILTARQENQVGVRGDNDLPVPACNFRGFPGYVRRANENAGFVQSDNLRSHYEEMRES</sequence>
<accession>A0AAD6SS23</accession>
<comment type="caution">
    <text evidence="1">The sequence shown here is derived from an EMBL/GenBank/DDBJ whole genome shotgun (WGS) entry which is preliminary data.</text>
</comment>
<dbReference type="AlphaFoldDB" id="A0AAD6SS23"/>
<protein>
    <submittedName>
        <fullName evidence="1">Uncharacterized protein</fullName>
    </submittedName>
</protein>
<name>A0AAD6SS23_9AGAR</name>
<organism evidence="1 2">
    <name type="scientific">Mycena alexandri</name>
    <dbReference type="NCBI Taxonomy" id="1745969"/>
    <lineage>
        <taxon>Eukaryota</taxon>
        <taxon>Fungi</taxon>
        <taxon>Dikarya</taxon>
        <taxon>Basidiomycota</taxon>
        <taxon>Agaricomycotina</taxon>
        <taxon>Agaricomycetes</taxon>
        <taxon>Agaricomycetidae</taxon>
        <taxon>Agaricales</taxon>
        <taxon>Marasmiineae</taxon>
        <taxon>Mycenaceae</taxon>
        <taxon>Mycena</taxon>
    </lineage>
</organism>